<protein>
    <submittedName>
        <fullName evidence="1">Winged helix-turn-helix transcriptional regulator</fullName>
    </submittedName>
</protein>
<dbReference type="Gene3D" id="1.10.10.10">
    <property type="entry name" value="Winged helix-like DNA-binding domain superfamily/Winged helix DNA-binding domain"/>
    <property type="match status" value="1"/>
</dbReference>
<evidence type="ECO:0000313" key="2">
    <source>
        <dbReference type="Proteomes" id="UP000662857"/>
    </source>
</evidence>
<reference evidence="1" key="1">
    <citation type="submission" date="2021-02" db="EMBL/GenBank/DDBJ databases">
        <title>Natrosporangium hydrolyticum gen. nov., sp. nov, a haloalkaliphilic actinobacterium from a soda solonchak soil.</title>
        <authorList>
            <person name="Sorokin D.Y."/>
            <person name="Khijniak T.V."/>
            <person name="Zakharycheva A.P."/>
            <person name="Boueva O.V."/>
            <person name="Ariskina E.V."/>
            <person name="Hahnke R.L."/>
            <person name="Bunk B."/>
            <person name="Sproer C."/>
            <person name="Schumann P."/>
            <person name="Evtushenko L.I."/>
            <person name="Kublanov I.V."/>
        </authorList>
    </citation>
    <scope>NUCLEOTIDE SEQUENCE</scope>
    <source>
        <strain evidence="1">DSM 106523</strain>
    </source>
</reference>
<dbReference type="KEGG" id="nhy:JQS43_15995"/>
<dbReference type="InterPro" id="IPR011991">
    <property type="entry name" value="ArsR-like_HTH"/>
</dbReference>
<proteinExistence type="predicted"/>
<sequence length="168" mass="18118">MGTLEERVAALETQLAELTARLDQTPAPPAAPEETFWALDALRQRLPAGTGGVVYTGVVEAAPGERFEWQYGASTDELLTETDWSPAAATLAALGHSVRLLLLREILQGRRTAAELTEVEGLGTTGQLYHHLRALSGAGWLRTTGRGHYSVPPERVVPLLVVLTAARR</sequence>
<dbReference type="EMBL" id="CP070499">
    <property type="protein sequence ID" value="QSB13137.1"/>
    <property type="molecule type" value="Genomic_DNA"/>
</dbReference>
<dbReference type="AlphaFoldDB" id="A0A895Y5X9"/>
<dbReference type="InterPro" id="IPR036390">
    <property type="entry name" value="WH_DNA-bd_sf"/>
</dbReference>
<dbReference type="RefSeq" id="WP_239675206.1">
    <property type="nucleotide sequence ID" value="NZ_CP070499.1"/>
</dbReference>
<name>A0A895Y5X9_9ACTN</name>
<dbReference type="SUPFAM" id="SSF46785">
    <property type="entry name" value="Winged helix' DNA-binding domain"/>
    <property type="match status" value="1"/>
</dbReference>
<dbReference type="InterPro" id="IPR036388">
    <property type="entry name" value="WH-like_DNA-bd_sf"/>
</dbReference>
<gene>
    <name evidence="1" type="ORF">JQS43_15995</name>
</gene>
<dbReference type="CDD" id="cd00090">
    <property type="entry name" value="HTH_ARSR"/>
    <property type="match status" value="1"/>
</dbReference>
<evidence type="ECO:0000313" key="1">
    <source>
        <dbReference type="EMBL" id="QSB13137.1"/>
    </source>
</evidence>
<accession>A0A895Y5X9</accession>
<dbReference type="Proteomes" id="UP000662857">
    <property type="component" value="Chromosome"/>
</dbReference>
<keyword evidence="2" id="KW-1185">Reference proteome</keyword>
<organism evidence="1 2">
    <name type="scientific">Natronosporangium hydrolyticum</name>
    <dbReference type="NCBI Taxonomy" id="2811111"/>
    <lineage>
        <taxon>Bacteria</taxon>
        <taxon>Bacillati</taxon>
        <taxon>Actinomycetota</taxon>
        <taxon>Actinomycetes</taxon>
        <taxon>Micromonosporales</taxon>
        <taxon>Micromonosporaceae</taxon>
        <taxon>Natronosporangium</taxon>
    </lineage>
</organism>